<keyword evidence="2" id="KW-0479">Metal-binding</keyword>
<dbReference type="Pfam" id="PF13640">
    <property type="entry name" value="2OG-FeII_Oxy_3"/>
    <property type="match status" value="1"/>
</dbReference>
<dbReference type="PANTHER" id="PTHR12907:SF26">
    <property type="entry name" value="HIF PROLYL HYDROXYLASE, ISOFORM C"/>
    <property type="match status" value="1"/>
</dbReference>
<feature type="domain" description="Fe2OG dioxygenase" evidence="7">
    <location>
        <begin position="84"/>
        <end position="182"/>
    </location>
</feature>
<dbReference type="Proteomes" id="UP000776983">
    <property type="component" value="Unassembled WGS sequence"/>
</dbReference>
<dbReference type="RefSeq" id="WP_226952789.1">
    <property type="nucleotide sequence ID" value="NZ_JACDXW010000001.1"/>
</dbReference>
<evidence type="ECO:0000256" key="1">
    <source>
        <dbReference type="ARBA" id="ARBA00001961"/>
    </source>
</evidence>
<keyword evidence="5" id="KW-0560">Oxidoreductase</keyword>
<evidence type="ECO:0000313" key="8">
    <source>
        <dbReference type="EMBL" id="MCB5362560.1"/>
    </source>
</evidence>
<organism evidence="8 9">
    <name type="scientific">Mesopusillimonas faecipullorum</name>
    <dbReference type="NCBI Taxonomy" id="2755040"/>
    <lineage>
        <taxon>Bacteria</taxon>
        <taxon>Pseudomonadati</taxon>
        <taxon>Pseudomonadota</taxon>
        <taxon>Betaproteobacteria</taxon>
        <taxon>Burkholderiales</taxon>
        <taxon>Alcaligenaceae</taxon>
        <taxon>Mesopusillimonas</taxon>
    </lineage>
</organism>
<evidence type="ECO:0000313" key="9">
    <source>
        <dbReference type="Proteomes" id="UP000776983"/>
    </source>
</evidence>
<dbReference type="PANTHER" id="PTHR12907">
    <property type="entry name" value="EGL NINE HOMOLOG-RELATED"/>
    <property type="match status" value="1"/>
</dbReference>
<dbReference type="InterPro" id="IPR051559">
    <property type="entry name" value="HIF_prolyl_hydroxylases"/>
</dbReference>
<keyword evidence="4" id="KW-0223">Dioxygenase</keyword>
<keyword evidence="6" id="KW-0408">Iron</keyword>
<dbReference type="InterPro" id="IPR044862">
    <property type="entry name" value="Pro_4_hyd_alph_FE2OG_OXY"/>
</dbReference>
<evidence type="ECO:0000256" key="3">
    <source>
        <dbReference type="ARBA" id="ARBA00022896"/>
    </source>
</evidence>
<keyword evidence="9" id="KW-1185">Reference proteome</keyword>
<keyword evidence="3" id="KW-0847">Vitamin C</keyword>
<accession>A0ABS8C960</accession>
<dbReference type="SMART" id="SM00702">
    <property type="entry name" value="P4Hc"/>
    <property type="match status" value="1"/>
</dbReference>
<dbReference type="EMBL" id="JACDXW010000001">
    <property type="protein sequence ID" value="MCB5362560.1"/>
    <property type="molecule type" value="Genomic_DNA"/>
</dbReference>
<gene>
    <name evidence="8" type="ORF">H0484_02170</name>
</gene>
<name>A0ABS8C960_9BURK</name>
<comment type="caution">
    <text evidence="8">The sequence shown here is derived from an EMBL/GenBank/DDBJ whole genome shotgun (WGS) entry which is preliminary data.</text>
</comment>
<evidence type="ECO:0000256" key="5">
    <source>
        <dbReference type="ARBA" id="ARBA00023002"/>
    </source>
</evidence>
<dbReference type="InterPro" id="IPR006620">
    <property type="entry name" value="Pro_4_hyd_alph"/>
</dbReference>
<dbReference type="InterPro" id="IPR005123">
    <property type="entry name" value="Oxoglu/Fe-dep_dioxygenase_dom"/>
</dbReference>
<evidence type="ECO:0000256" key="6">
    <source>
        <dbReference type="ARBA" id="ARBA00023004"/>
    </source>
</evidence>
<proteinExistence type="predicted"/>
<evidence type="ECO:0000259" key="7">
    <source>
        <dbReference type="PROSITE" id="PS51471"/>
    </source>
</evidence>
<dbReference type="Gene3D" id="2.60.120.620">
    <property type="entry name" value="q2cbj1_9rhob like domain"/>
    <property type="match status" value="1"/>
</dbReference>
<dbReference type="PROSITE" id="PS51471">
    <property type="entry name" value="FE2OG_OXY"/>
    <property type="match status" value="1"/>
</dbReference>
<sequence>MSDDILPAALAQGLRQEAQRRWESGLFRTATVGPTLAKRQDTDIRGDSICWLQAHDVQADITAFHDWAVRTQGLLNREFFIGLRWLECHFARYGSGAGYTRHVDQHVASSARKISLVLYLNPDWQQGDGGELCIYHPESPDTEQVRIAPRMGRLMLFRSDLIPHAVLPCSSARWSLTGWFRSDEPA</sequence>
<protein>
    <submittedName>
        <fullName evidence="8">2OG-Fe(II) oxygenase</fullName>
    </submittedName>
</protein>
<comment type="cofactor">
    <cofactor evidence="1">
        <name>L-ascorbate</name>
        <dbReference type="ChEBI" id="CHEBI:38290"/>
    </cofactor>
</comment>
<evidence type="ECO:0000256" key="2">
    <source>
        <dbReference type="ARBA" id="ARBA00022723"/>
    </source>
</evidence>
<evidence type="ECO:0000256" key="4">
    <source>
        <dbReference type="ARBA" id="ARBA00022964"/>
    </source>
</evidence>
<reference evidence="8 9" key="1">
    <citation type="submission" date="2020-07" db="EMBL/GenBank/DDBJ databases">
        <title>Pusillimonas sp. nov., isolated from poultry manure in Taiwan.</title>
        <authorList>
            <person name="Lin S.-Y."/>
            <person name="Tang Y.-S."/>
            <person name="Young C.-C."/>
        </authorList>
    </citation>
    <scope>NUCLEOTIDE SEQUENCE [LARGE SCALE GENOMIC DNA]</scope>
    <source>
        <strain evidence="8 9">CC-YST705</strain>
    </source>
</reference>